<protein>
    <submittedName>
        <fullName evidence="2">Uncharacterized protein</fullName>
    </submittedName>
</protein>
<proteinExistence type="predicted"/>
<accession>A0AAJ8BY54</accession>
<reference evidence="2" key="1">
    <citation type="submission" date="2025-02" db="EMBL/GenBank/DDBJ databases">
        <authorList>
            <consortium name="NCBI Genome Project"/>
        </authorList>
    </citation>
    <scope>NUCLEOTIDE SEQUENCE</scope>
</reference>
<organism evidence="2">
    <name type="scientific">Aspergillus niger</name>
    <dbReference type="NCBI Taxonomy" id="5061"/>
    <lineage>
        <taxon>Eukaryota</taxon>
        <taxon>Fungi</taxon>
        <taxon>Dikarya</taxon>
        <taxon>Ascomycota</taxon>
        <taxon>Pezizomycotina</taxon>
        <taxon>Eurotiomycetes</taxon>
        <taxon>Eurotiomycetidae</taxon>
        <taxon>Eurotiales</taxon>
        <taxon>Aspergillaceae</taxon>
        <taxon>Aspergillus</taxon>
        <taxon>Aspergillus subgen. Circumdati</taxon>
    </lineage>
</organism>
<evidence type="ECO:0000256" key="1">
    <source>
        <dbReference type="SAM" id="MobiDB-lite"/>
    </source>
</evidence>
<dbReference type="RefSeq" id="XP_059605843.1">
    <property type="nucleotide sequence ID" value="XM_059749924.1"/>
</dbReference>
<gene>
    <name evidence="2" type="ORF">An10g00080</name>
</gene>
<feature type="region of interest" description="Disordered" evidence="1">
    <location>
        <begin position="1"/>
        <end position="85"/>
    </location>
</feature>
<evidence type="ECO:0000313" key="2">
    <source>
        <dbReference type="RefSeq" id="XP_059605843.1"/>
    </source>
</evidence>
<dbReference type="VEuPathDB" id="FungiDB:An10g00080"/>
<dbReference type="KEGG" id="ang:An10g00080"/>
<dbReference type="AlphaFoldDB" id="A0AAJ8BY54"/>
<feature type="compositionally biased region" description="Polar residues" evidence="1">
    <location>
        <begin position="41"/>
        <end position="54"/>
    </location>
</feature>
<reference evidence="2" key="2">
    <citation type="submission" date="2025-08" db="UniProtKB">
        <authorList>
            <consortium name="RefSeq"/>
        </authorList>
    </citation>
    <scope>IDENTIFICATION</scope>
</reference>
<dbReference type="GeneID" id="84592098"/>
<feature type="compositionally biased region" description="Basic and acidic residues" evidence="1">
    <location>
        <begin position="76"/>
        <end position="85"/>
    </location>
</feature>
<name>A0AAJ8BY54_ASPNG</name>
<sequence length="241" mass="27250">MDDSDRPEFPSFPILSCQQQLDRPPRHPLSQLPLGRRNKTKLTTSPDTNLNTTSREADLNGSHDPGVSNKGKALRKNLDSRSKRPVDNERWQYEEDLRRKKRLEGNCGKWVSLLWDIGEFDRWPATGVRVGVIFLHRSRACDCHTDLLAVCRLGYQALHSSPDAMPQRFLCAFGVYMLANSTVEDAILDRLVGSAQIAIVTWNVARVCGRICNYLITCRVSKGLEAPARIYIQIKGFVILT</sequence>